<keyword evidence="3" id="KW-0732">Signal</keyword>
<dbReference type="PANTHER" id="PTHR42953:SF3">
    <property type="entry name" value="HIGH-AFFINITY ZINC UPTAKE SYSTEM PROTEIN ZNUA"/>
    <property type="match status" value="1"/>
</dbReference>
<proteinExistence type="inferred from homology"/>
<dbReference type="GO" id="GO:0046872">
    <property type="term" value="F:metal ion binding"/>
    <property type="evidence" value="ECO:0007669"/>
    <property type="project" value="InterPro"/>
</dbReference>
<dbReference type="Gene3D" id="3.40.50.1980">
    <property type="entry name" value="Nitrogenase molybdenum iron protein domain"/>
    <property type="match status" value="2"/>
</dbReference>
<dbReference type="PRINTS" id="PR00691">
    <property type="entry name" value="ADHESINB"/>
</dbReference>
<dbReference type="SUPFAM" id="SSF53807">
    <property type="entry name" value="Helical backbone' metal receptor"/>
    <property type="match status" value="1"/>
</dbReference>
<evidence type="ECO:0000313" key="6">
    <source>
        <dbReference type="Proteomes" id="UP000231136"/>
    </source>
</evidence>
<organism evidence="5 6">
    <name type="scientific">Candidatus Collierbacteria bacterium CG22_combo_CG10-13_8_21_14_all_43_12</name>
    <dbReference type="NCBI Taxonomy" id="1974537"/>
    <lineage>
        <taxon>Bacteria</taxon>
        <taxon>Candidatus Collieribacteriota</taxon>
    </lineage>
</organism>
<evidence type="ECO:0000256" key="4">
    <source>
        <dbReference type="RuleBase" id="RU003512"/>
    </source>
</evidence>
<accession>A0A2H0DU61</accession>
<comment type="caution">
    <text evidence="5">The sequence shown here is derived from an EMBL/GenBank/DDBJ whole genome shotgun (WGS) entry which is preliminary data.</text>
</comment>
<gene>
    <name evidence="5" type="ORF">COW83_02825</name>
</gene>
<sequence length="297" mass="33244">MKRDFILGLILVFVFLIVGMGVRQIISGRMVKVETTRISVVTSFYPLYFLAGEIGKEMIVVSNITPTGIEPHDYEPTARDMAEIQKAKLLILNGGKFEAWGEKIKNELKNVLIVEASQGLVKGNDTHVWLSPKLFKQEAQAILAGLVQIDPDNINYYSDNERILESKLDRLTEKYRKGLIDCRGQEIITSHAAFGYLTSEFGLKQVAVAGLSPDEEPSIKQLTEVAKIARRDGIKYIFFERLVSPRLAETVAEEVGAKILVLDPIEGISNNDIAEGKNYLTLMEENLSNLRIALECR</sequence>
<evidence type="ECO:0000256" key="1">
    <source>
        <dbReference type="ARBA" id="ARBA00011028"/>
    </source>
</evidence>
<dbReference type="InterPro" id="IPR006129">
    <property type="entry name" value="AdhesinB"/>
</dbReference>
<dbReference type="PANTHER" id="PTHR42953">
    <property type="entry name" value="HIGH-AFFINITY ZINC UPTAKE SYSTEM PROTEIN ZNUA-RELATED"/>
    <property type="match status" value="1"/>
</dbReference>
<dbReference type="GO" id="GO:0007155">
    <property type="term" value="P:cell adhesion"/>
    <property type="evidence" value="ECO:0007669"/>
    <property type="project" value="InterPro"/>
</dbReference>
<keyword evidence="2 4" id="KW-0813">Transport</keyword>
<evidence type="ECO:0000313" key="5">
    <source>
        <dbReference type="EMBL" id="PIP85705.1"/>
    </source>
</evidence>
<dbReference type="AlphaFoldDB" id="A0A2H0DU61"/>
<evidence type="ECO:0000256" key="2">
    <source>
        <dbReference type="ARBA" id="ARBA00022448"/>
    </source>
</evidence>
<protein>
    <submittedName>
        <fullName evidence="5">ABC transporter substrate-binding protein</fullName>
    </submittedName>
</protein>
<dbReference type="EMBL" id="PCTR01000093">
    <property type="protein sequence ID" value="PIP85705.1"/>
    <property type="molecule type" value="Genomic_DNA"/>
</dbReference>
<dbReference type="Pfam" id="PF01297">
    <property type="entry name" value="ZnuA"/>
    <property type="match status" value="1"/>
</dbReference>
<dbReference type="PRINTS" id="PR00690">
    <property type="entry name" value="ADHESNFAMILY"/>
</dbReference>
<name>A0A2H0DU61_9BACT</name>
<dbReference type="GO" id="GO:0030001">
    <property type="term" value="P:metal ion transport"/>
    <property type="evidence" value="ECO:0007669"/>
    <property type="project" value="InterPro"/>
</dbReference>
<comment type="similarity">
    <text evidence="1 4">Belongs to the bacterial solute-binding protein 9 family.</text>
</comment>
<dbReference type="InterPro" id="IPR050492">
    <property type="entry name" value="Bact_metal-bind_prot9"/>
</dbReference>
<dbReference type="InterPro" id="IPR006128">
    <property type="entry name" value="Lipoprotein_PsaA-like"/>
</dbReference>
<evidence type="ECO:0000256" key="3">
    <source>
        <dbReference type="ARBA" id="ARBA00022729"/>
    </source>
</evidence>
<reference evidence="5 6" key="1">
    <citation type="submission" date="2017-09" db="EMBL/GenBank/DDBJ databases">
        <title>Depth-based differentiation of microbial function through sediment-hosted aquifers and enrichment of novel symbionts in the deep terrestrial subsurface.</title>
        <authorList>
            <person name="Probst A.J."/>
            <person name="Ladd B."/>
            <person name="Jarett J.K."/>
            <person name="Geller-Mcgrath D.E."/>
            <person name="Sieber C.M."/>
            <person name="Emerson J.B."/>
            <person name="Anantharaman K."/>
            <person name="Thomas B.C."/>
            <person name="Malmstrom R."/>
            <person name="Stieglmeier M."/>
            <person name="Klingl A."/>
            <person name="Woyke T."/>
            <person name="Ryan C.M."/>
            <person name="Banfield J.F."/>
        </authorList>
    </citation>
    <scope>NUCLEOTIDE SEQUENCE [LARGE SCALE GENOMIC DNA]</scope>
    <source>
        <strain evidence="5">CG22_combo_CG10-13_8_21_14_all_43_12</strain>
    </source>
</reference>
<dbReference type="Proteomes" id="UP000231136">
    <property type="component" value="Unassembled WGS sequence"/>
</dbReference>
<dbReference type="InterPro" id="IPR006127">
    <property type="entry name" value="ZnuA-like"/>
</dbReference>